<dbReference type="PROSITE" id="PS50994">
    <property type="entry name" value="INTEGRASE"/>
    <property type="match status" value="1"/>
</dbReference>
<gene>
    <name evidence="2" type="ORF">DQ403_17075</name>
</gene>
<dbReference type="RefSeq" id="WP_128121246.1">
    <property type="nucleotide sequence ID" value="NZ_QNTV01000015.1"/>
</dbReference>
<evidence type="ECO:0000259" key="1">
    <source>
        <dbReference type="PROSITE" id="PS50994"/>
    </source>
</evidence>
<evidence type="ECO:0000313" key="3">
    <source>
        <dbReference type="Proteomes" id="UP000252554"/>
    </source>
</evidence>
<sequence length="612" mass="69643">MPTVDIKEGQIVVANGRMCKVSAILPSGRLEVVSQIENKRFAVPIEEVEFIPIADVNGVAVIPPELDELVNKAPEQEVILASERFNVIRDYLEKRLILEEALQKLNMGKSNFFRLVKQYDERIGFHSMLRQRRGVAKNSTRLPEEIDQIIETSIDEVYLGKAASISRVWQDVEAKCITAGFPVPSHTAVRNRLRMRKKRELHGKKHGLESAAQKYDAKTGLLVVNRPLEWVQMDHTLVDIILVDNDKRLPLGRPWLTVLIDLYTRVILGYYLALHHPSALSVSCAIAHAVLPKFSFLGRLGVEGDKYPFYGVPEVLHMDNAKEFKSVKFEAACIRNDITPKWRPLGRKHYGGHVERIIGTLMTDKVHFLPGTTYSNTVMRRGTDSDLTSALTFKEFTKWFAKEVCIYHGRKHSQLGCSPAVKWKTFFGHDARPALVSNPQKFRIDFMPEELRCITREGIKFKNNWYWNGVLNAHVGVGKVMIKYDPFSLKTIWARLDDEYIPVNFSDVTRPDLSIEDHIVDKLQNRSNKRVPDGGLEDHSLAAFVNENKQLIKESQSATRSARKVGAARAEYLAEHKIGMVEERLSGRDVENISRSPDYSKRAAVFKGKSYD</sequence>
<accession>A0A365PR81</accession>
<dbReference type="Proteomes" id="UP000252554">
    <property type="component" value="Unassembled WGS sequence"/>
</dbReference>
<dbReference type="EMBL" id="QNTV01000015">
    <property type="protein sequence ID" value="RBA54697.1"/>
    <property type="molecule type" value="Genomic_DNA"/>
</dbReference>
<dbReference type="Pfam" id="PF09299">
    <property type="entry name" value="Mu-transpos_C"/>
    <property type="match status" value="1"/>
</dbReference>
<dbReference type="Gene3D" id="3.30.420.10">
    <property type="entry name" value="Ribonuclease H-like superfamily/Ribonuclease H"/>
    <property type="match status" value="1"/>
</dbReference>
<protein>
    <submittedName>
        <fullName evidence="2">Integrase</fullName>
    </submittedName>
</protein>
<comment type="caution">
    <text evidence="2">The sequence shown here is derived from an EMBL/GenBank/DDBJ whole genome shotgun (WGS) entry which is preliminary data.</text>
</comment>
<dbReference type="AlphaFoldDB" id="A0A365PR81"/>
<reference evidence="2 3" key="1">
    <citation type="submission" date="2018-06" db="EMBL/GenBank/DDBJ databases">
        <title>Whole genome sequencing of four bacterial strains from South Shetland trench revealing bio-synthetic gene clusters.</title>
        <authorList>
            <person name="Abdel-Mageed W.M."/>
            <person name="Lehri B."/>
            <person name="Jarmusch S.A."/>
            <person name="Miranda K."/>
            <person name="Goodfellow M."/>
            <person name="Jaspars M."/>
            <person name="Karlyshev A.V."/>
        </authorList>
    </citation>
    <scope>NUCLEOTIDE SEQUENCE [LARGE SCALE GENOMIC DNA]</scope>
    <source>
        <strain evidence="2 3">SST2</strain>
    </source>
</reference>
<evidence type="ECO:0000313" key="2">
    <source>
        <dbReference type="EMBL" id="RBA54697.1"/>
    </source>
</evidence>
<dbReference type="SUPFAM" id="SSF50610">
    <property type="entry name" value="mu transposase, C-terminal domain"/>
    <property type="match status" value="1"/>
</dbReference>
<dbReference type="InterPro" id="IPR015378">
    <property type="entry name" value="Transposase-like_Mu_C"/>
</dbReference>
<dbReference type="InterPro" id="IPR009004">
    <property type="entry name" value="Transposase_Mu_C"/>
</dbReference>
<dbReference type="SUPFAM" id="SSF53098">
    <property type="entry name" value="Ribonuclease H-like"/>
    <property type="match status" value="1"/>
</dbReference>
<feature type="domain" description="Integrase catalytic" evidence="1">
    <location>
        <begin position="223"/>
        <end position="427"/>
    </location>
</feature>
<dbReference type="InterPro" id="IPR012337">
    <property type="entry name" value="RNaseH-like_sf"/>
</dbReference>
<proteinExistence type="predicted"/>
<dbReference type="InterPro" id="IPR001584">
    <property type="entry name" value="Integrase_cat-core"/>
</dbReference>
<dbReference type="GO" id="GO:0015074">
    <property type="term" value="P:DNA integration"/>
    <property type="evidence" value="ECO:0007669"/>
    <property type="project" value="InterPro"/>
</dbReference>
<name>A0A365PR81_9GAMM</name>
<dbReference type="GO" id="GO:0003676">
    <property type="term" value="F:nucleic acid binding"/>
    <property type="evidence" value="ECO:0007669"/>
    <property type="project" value="InterPro"/>
</dbReference>
<organism evidence="2 3">
    <name type="scientific">Stutzerimonas zhaodongensis</name>
    <dbReference type="NCBI Taxonomy" id="1176257"/>
    <lineage>
        <taxon>Bacteria</taxon>
        <taxon>Pseudomonadati</taxon>
        <taxon>Pseudomonadota</taxon>
        <taxon>Gammaproteobacteria</taxon>
        <taxon>Pseudomonadales</taxon>
        <taxon>Pseudomonadaceae</taxon>
        <taxon>Stutzerimonas</taxon>
    </lineage>
</organism>
<dbReference type="InterPro" id="IPR036397">
    <property type="entry name" value="RNaseH_sf"/>
</dbReference>